<evidence type="ECO:0000313" key="2">
    <source>
        <dbReference type="EMBL" id="QJW83201.1"/>
    </source>
</evidence>
<keyword evidence="3" id="KW-1185">Reference proteome</keyword>
<sequence length="46" mass="4815">MVSAYVASRDEVHALTGEDSGSSYRAQARVPSLPANVLAGTPQRAQ</sequence>
<evidence type="ECO:0000256" key="1">
    <source>
        <dbReference type="SAM" id="MobiDB-lite"/>
    </source>
</evidence>
<dbReference type="Proteomes" id="UP000500826">
    <property type="component" value="Chromosome"/>
</dbReference>
<gene>
    <name evidence="2" type="ORF">HK414_17470</name>
</gene>
<organism evidence="2 3">
    <name type="scientific">Ramlibacter terrae</name>
    <dbReference type="NCBI Taxonomy" id="2732511"/>
    <lineage>
        <taxon>Bacteria</taxon>
        <taxon>Pseudomonadati</taxon>
        <taxon>Pseudomonadota</taxon>
        <taxon>Betaproteobacteria</taxon>
        <taxon>Burkholderiales</taxon>
        <taxon>Comamonadaceae</taxon>
        <taxon>Ramlibacter</taxon>
    </lineage>
</organism>
<proteinExistence type="predicted"/>
<reference evidence="2 3" key="2">
    <citation type="submission" date="2020-05" db="EMBL/GenBank/DDBJ databases">
        <authorList>
            <person name="Khan S.A."/>
            <person name="Jeon C.O."/>
            <person name="Chun B.H."/>
        </authorList>
    </citation>
    <scope>NUCLEOTIDE SEQUENCE [LARGE SCALE GENOMIC DNA]</scope>
    <source>
        <strain evidence="2 3">H242</strain>
    </source>
</reference>
<name>A0ABX6NZG4_9BURK</name>
<feature type="region of interest" description="Disordered" evidence="1">
    <location>
        <begin position="16"/>
        <end position="46"/>
    </location>
</feature>
<reference evidence="2 3" key="1">
    <citation type="submission" date="2020-05" db="EMBL/GenBank/DDBJ databases">
        <title>Ramlibacter rhizophilus sp. nov., isolated from rhizosphere soil of national flower Mugunghwa from South Korea.</title>
        <authorList>
            <person name="Zheng-Fei Y."/>
            <person name="Huan T."/>
        </authorList>
    </citation>
    <scope>NUCLEOTIDE SEQUENCE [LARGE SCALE GENOMIC DNA]</scope>
    <source>
        <strain evidence="2 3">H242</strain>
    </source>
</reference>
<accession>A0ABX6NZG4</accession>
<protein>
    <submittedName>
        <fullName evidence="2">Uncharacterized protein</fullName>
    </submittedName>
</protein>
<dbReference type="EMBL" id="CP053418">
    <property type="protein sequence ID" value="QJW83201.1"/>
    <property type="molecule type" value="Genomic_DNA"/>
</dbReference>
<evidence type="ECO:0000313" key="3">
    <source>
        <dbReference type="Proteomes" id="UP000500826"/>
    </source>
</evidence>